<dbReference type="RefSeq" id="WP_125127582.1">
    <property type="nucleotide sequence ID" value="NZ_RHJS01000002.1"/>
</dbReference>
<evidence type="ECO:0000313" key="2">
    <source>
        <dbReference type="Proteomes" id="UP000274920"/>
    </source>
</evidence>
<dbReference type="SUPFAM" id="SSF143100">
    <property type="entry name" value="TTHA1013/TTHA0281-like"/>
    <property type="match status" value="1"/>
</dbReference>
<accession>A0A3R8R4P8</accession>
<dbReference type="GO" id="GO:0006355">
    <property type="term" value="P:regulation of DNA-templated transcription"/>
    <property type="evidence" value="ECO:0007669"/>
    <property type="project" value="InterPro"/>
</dbReference>
<dbReference type="InterPro" id="IPR013321">
    <property type="entry name" value="Arc_rbn_hlx_hlx"/>
</dbReference>
<dbReference type="Gene3D" id="1.10.1220.10">
    <property type="entry name" value="Met repressor-like"/>
    <property type="match status" value="1"/>
</dbReference>
<gene>
    <name evidence="1" type="ORF">EBB54_12140</name>
</gene>
<comment type="caution">
    <text evidence="1">The sequence shown here is derived from an EMBL/GenBank/DDBJ whole genome shotgun (WGS) entry which is preliminary data.</text>
</comment>
<dbReference type="InterPro" id="IPR008651">
    <property type="entry name" value="Uncharacterised_HicB"/>
</dbReference>
<protein>
    <submittedName>
        <fullName evidence="1">Type II toxin-antitoxin system HicB family antitoxin</fullName>
    </submittedName>
</protein>
<evidence type="ECO:0000313" key="1">
    <source>
        <dbReference type="EMBL" id="RRK32038.1"/>
    </source>
</evidence>
<name>A0A3R8R4P8_9FIRM</name>
<dbReference type="InterPro" id="IPR010985">
    <property type="entry name" value="Ribbon_hlx_hlx"/>
</dbReference>
<organism evidence="1 2">
    <name type="scientific">Schaedlerella arabinosiphila</name>
    <dbReference type="NCBI Taxonomy" id="2044587"/>
    <lineage>
        <taxon>Bacteria</taxon>
        <taxon>Bacillati</taxon>
        <taxon>Bacillota</taxon>
        <taxon>Clostridia</taxon>
        <taxon>Lachnospirales</taxon>
        <taxon>Lachnospiraceae</taxon>
        <taxon>Schaedlerella</taxon>
    </lineage>
</organism>
<dbReference type="Pfam" id="PF05534">
    <property type="entry name" value="HicB"/>
    <property type="match status" value="1"/>
</dbReference>
<sequence>MMKNCMEYKGYYDSIEYSNEDRCFYGKVLGIRSLILFQGTNVQELEDSFHQMLDEYLEDCREAKTEPEKVYKGSFNIRVASILHKKAAICAASKGISLNSFVEHAISAYVRKCFAK</sequence>
<dbReference type="SUPFAM" id="SSF47598">
    <property type="entry name" value="Ribbon-helix-helix"/>
    <property type="match status" value="1"/>
</dbReference>
<reference evidence="1" key="1">
    <citation type="submission" date="2018-10" db="EMBL/GenBank/DDBJ databases">
        <title>Schaedlerella arabinophila gen. nov. sp. nov., isolated from the mouse intestinal tract and comparative analysis with the genome of the closely related altered Schaedler flora strain ASF502.</title>
        <authorList>
            <person name="Miyake S."/>
            <person name="Soh M."/>
            <person name="Seedorf H."/>
        </authorList>
    </citation>
    <scope>NUCLEOTIDE SEQUENCE [LARGE SCALE GENOMIC DNA]</scope>
    <source>
        <strain evidence="1">DSM 106076</strain>
    </source>
</reference>
<dbReference type="EMBL" id="RHJS01000002">
    <property type="protein sequence ID" value="RRK32038.1"/>
    <property type="molecule type" value="Genomic_DNA"/>
</dbReference>
<keyword evidence="2" id="KW-1185">Reference proteome</keyword>
<proteinExistence type="predicted"/>
<dbReference type="Proteomes" id="UP000274920">
    <property type="component" value="Unassembled WGS sequence"/>
</dbReference>
<dbReference type="InterPro" id="IPR035069">
    <property type="entry name" value="TTHA1013/TTHA0281-like"/>
</dbReference>
<dbReference type="AlphaFoldDB" id="A0A3R8R4P8"/>